<keyword evidence="1 2" id="KW-0378">Hydrolase</keyword>
<reference evidence="4" key="1">
    <citation type="submission" date="2016-10" db="EMBL/GenBank/DDBJ databases">
        <authorList>
            <person name="Varghese N."/>
            <person name="Submissions S."/>
        </authorList>
    </citation>
    <scope>NUCLEOTIDE SEQUENCE [LARGE SCALE GENOMIC DNA]</scope>
    <source>
        <strain evidence="4">CGMCC 1.10789</strain>
    </source>
</reference>
<dbReference type="OrthoDB" id="9793819at2"/>
<name>A0A1G9E4P9_9RHOB</name>
<dbReference type="STRING" id="990712.SAMN05216257_104151"/>
<gene>
    <name evidence="3" type="ORF">SAMN05216257_104151</name>
</gene>
<dbReference type="InterPro" id="IPR009097">
    <property type="entry name" value="Cyclic_Pdiesterase"/>
</dbReference>
<dbReference type="GO" id="GO:0004113">
    <property type="term" value="F:2',3'-cyclic-nucleotide 3'-phosphodiesterase activity"/>
    <property type="evidence" value="ECO:0007669"/>
    <property type="project" value="InterPro"/>
</dbReference>
<dbReference type="InterPro" id="IPR004175">
    <property type="entry name" value="RNA_CPDase"/>
</dbReference>
<comment type="function">
    <text evidence="2">Hydrolyzes RNA 2',3'-cyclic phosphodiester to an RNA 2'-phosphomonoester.</text>
</comment>
<dbReference type="GO" id="GO:0008664">
    <property type="term" value="F:RNA 2',3'-cyclic 3'-phosphodiesterase activity"/>
    <property type="evidence" value="ECO:0007669"/>
    <property type="project" value="UniProtKB-EC"/>
</dbReference>
<dbReference type="HAMAP" id="MF_01940">
    <property type="entry name" value="RNA_CPDase"/>
    <property type="match status" value="1"/>
</dbReference>
<dbReference type="PANTHER" id="PTHR35561">
    <property type="entry name" value="RNA 2',3'-CYCLIC PHOSPHODIESTERASE"/>
    <property type="match status" value="1"/>
</dbReference>
<protein>
    <recommendedName>
        <fullName evidence="2">RNA 2',3'-cyclic phosphodiesterase</fullName>
        <shortName evidence="2">RNA 2',3'-CPDase</shortName>
        <ecNumber evidence="2">3.1.4.58</ecNumber>
    </recommendedName>
</protein>
<feature type="short sequence motif" description="HXTX 1" evidence="2">
    <location>
        <begin position="36"/>
        <end position="39"/>
    </location>
</feature>
<dbReference type="EMBL" id="FNFV01000004">
    <property type="protein sequence ID" value="SDK71062.1"/>
    <property type="molecule type" value="Genomic_DNA"/>
</dbReference>
<dbReference type="PANTHER" id="PTHR35561:SF1">
    <property type="entry name" value="RNA 2',3'-CYCLIC PHOSPHODIESTERASE"/>
    <property type="match status" value="1"/>
</dbReference>
<evidence type="ECO:0000313" key="3">
    <source>
        <dbReference type="EMBL" id="SDK71062.1"/>
    </source>
</evidence>
<evidence type="ECO:0000256" key="2">
    <source>
        <dbReference type="HAMAP-Rule" id="MF_01940"/>
    </source>
</evidence>
<dbReference type="Pfam" id="PF13563">
    <property type="entry name" value="2_5_RNA_ligase2"/>
    <property type="match status" value="1"/>
</dbReference>
<dbReference type="Proteomes" id="UP000199328">
    <property type="component" value="Unassembled WGS sequence"/>
</dbReference>
<keyword evidence="4" id="KW-1185">Reference proteome</keyword>
<dbReference type="Gene3D" id="3.90.1140.10">
    <property type="entry name" value="Cyclic phosphodiesterase"/>
    <property type="match status" value="1"/>
</dbReference>
<dbReference type="NCBIfam" id="TIGR02258">
    <property type="entry name" value="2_5_ligase"/>
    <property type="match status" value="1"/>
</dbReference>
<organism evidence="3 4">
    <name type="scientific">Meinhardsimonia xiamenensis</name>
    <dbReference type="NCBI Taxonomy" id="990712"/>
    <lineage>
        <taxon>Bacteria</taxon>
        <taxon>Pseudomonadati</taxon>
        <taxon>Pseudomonadota</taxon>
        <taxon>Alphaproteobacteria</taxon>
        <taxon>Rhodobacterales</taxon>
        <taxon>Paracoccaceae</taxon>
        <taxon>Meinhardsimonia</taxon>
    </lineage>
</organism>
<dbReference type="AlphaFoldDB" id="A0A1G9E4P9"/>
<dbReference type="GO" id="GO:0016874">
    <property type="term" value="F:ligase activity"/>
    <property type="evidence" value="ECO:0007669"/>
    <property type="project" value="UniProtKB-KW"/>
</dbReference>
<dbReference type="SUPFAM" id="SSF55144">
    <property type="entry name" value="LigT-like"/>
    <property type="match status" value="1"/>
</dbReference>
<accession>A0A1G9E4P9</accession>
<keyword evidence="3" id="KW-0436">Ligase</keyword>
<evidence type="ECO:0000256" key="1">
    <source>
        <dbReference type="ARBA" id="ARBA00022801"/>
    </source>
</evidence>
<feature type="active site" description="Proton acceptor" evidence="2">
    <location>
        <position position="119"/>
    </location>
</feature>
<feature type="active site" description="Proton donor" evidence="2">
    <location>
        <position position="36"/>
    </location>
</feature>
<comment type="catalytic activity">
    <reaction evidence="2">
        <text>a 3'-end 2',3'-cyclophospho-ribonucleotide-RNA + H2O = a 3'-end 2'-phospho-ribonucleotide-RNA + H(+)</text>
        <dbReference type="Rhea" id="RHEA:11828"/>
        <dbReference type="Rhea" id="RHEA-COMP:10464"/>
        <dbReference type="Rhea" id="RHEA-COMP:17353"/>
        <dbReference type="ChEBI" id="CHEBI:15377"/>
        <dbReference type="ChEBI" id="CHEBI:15378"/>
        <dbReference type="ChEBI" id="CHEBI:83064"/>
        <dbReference type="ChEBI" id="CHEBI:173113"/>
        <dbReference type="EC" id="3.1.4.58"/>
    </reaction>
</comment>
<dbReference type="RefSeq" id="WP_092500372.1">
    <property type="nucleotide sequence ID" value="NZ_FNFV01000004.1"/>
</dbReference>
<proteinExistence type="inferred from homology"/>
<evidence type="ECO:0000313" key="4">
    <source>
        <dbReference type="Proteomes" id="UP000199328"/>
    </source>
</evidence>
<feature type="short sequence motif" description="HXTX 2" evidence="2">
    <location>
        <begin position="119"/>
        <end position="122"/>
    </location>
</feature>
<sequence length="179" mass="20083">MRSFIAVDLPEELREALMALQREIPVGRIMDPETLHLTLAFLGDVPEPVLAELDEELAAIRTEPLTLKAAGLGTFGEPEPFVLWARVEPTPELERLQAAVRRAAERAGLRLKRERFRPHVTLARFRHPGPGELRRLGQFLQSHGAVSLPEARALSFGLYRSHLRPDGAVHEPLAVYPLR</sequence>
<comment type="similarity">
    <text evidence="2">Belongs to the 2H phosphoesterase superfamily. ThpR family.</text>
</comment>
<dbReference type="EC" id="3.1.4.58" evidence="2"/>